<keyword evidence="2" id="KW-1185">Reference proteome</keyword>
<evidence type="ECO:0000313" key="1">
    <source>
        <dbReference type="EMBL" id="EDW55164.1"/>
    </source>
</evidence>
<name>B4I4M1_DROSE</name>
<reference evidence="1 2" key="1">
    <citation type="journal article" date="2007" name="Nature">
        <title>Evolution of genes and genomes on the Drosophila phylogeny.</title>
        <authorList>
            <consortium name="Drosophila 12 Genomes Consortium"/>
            <person name="Clark A.G."/>
            <person name="Eisen M.B."/>
            <person name="Smith D.R."/>
            <person name="Bergman C.M."/>
            <person name="Oliver B."/>
            <person name="Markow T.A."/>
            <person name="Kaufman T.C."/>
            <person name="Kellis M."/>
            <person name="Gelbart W."/>
            <person name="Iyer V.N."/>
            <person name="Pollard D.A."/>
            <person name="Sackton T.B."/>
            <person name="Larracuente A.M."/>
            <person name="Singh N.D."/>
            <person name="Abad J.P."/>
            <person name="Abt D.N."/>
            <person name="Adryan B."/>
            <person name="Aguade M."/>
            <person name="Akashi H."/>
            <person name="Anderson W.W."/>
            <person name="Aquadro C.F."/>
            <person name="Ardell D.H."/>
            <person name="Arguello R."/>
            <person name="Artieri C.G."/>
            <person name="Barbash D.A."/>
            <person name="Barker D."/>
            <person name="Barsanti P."/>
            <person name="Batterham P."/>
            <person name="Batzoglou S."/>
            <person name="Begun D."/>
            <person name="Bhutkar A."/>
            <person name="Blanco E."/>
            <person name="Bosak S.A."/>
            <person name="Bradley R.K."/>
            <person name="Brand A.D."/>
            <person name="Brent M.R."/>
            <person name="Brooks A.N."/>
            <person name="Brown R.H."/>
            <person name="Butlin R.K."/>
            <person name="Caggese C."/>
            <person name="Calvi B.R."/>
            <person name="Bernardo de Carvalho A."/>
            <person name="Caspi A."/>
            <person name="Castrezana S."/>
            <person name="Celniker S.E."/>
            <person name="Chang J.L."/>
            <person name="Chapple C."/>
            <person name="Chatterji S."/>
            <person name="Chinwalla A."/>
            <person name="Civetta A."/>
            <person name="Clifton S.W."/>
            <person name="Comeron J.M."/>
            <person name="Costello J.C."/>
            <person name="Coyne J.A."/>
            <person name="Daub J."/>
            <person name="David R.G."/>
            <person name="Delcher A.L."/>
            <person name="Delehaunty K."/>
            <person name="Do C.B."/>
            <person name="Ebling H."/>
            <person name="Edwards K."/>
            <person name="Eickbush T."/>
            <person name="Evans J.D."/>
            <person name="Filipski A."/>
            <person name="Findeiss S."/>
            <person name="Freyhult E."/>
            <person name="Fulton L."/>
            <person name="Fulton R."/>
            <person name="Garcia A.C."/>
            <person name="Gardiner A."/>
            <person name="Garfield D.A."/>
            <person name="Garvin B.E."/>
            <person name="Gibson G."/>
            <person name="Gilbert D."/>
            <person name="Gnerre S."/>
            <person name="Godfrey J."/>
            <person name="Good R."/>
            <person name="Gotea V."/>
            <person name="Gravely B."/>
            <person name="Greenberg A.J."/>
            <person name="Griffiths-Jones S."/>
            <person name="Gross S."/>
            <person name="Guigo R."/>
            <person name="Gustafson E.A."/>
            <person name="Haerty W."/>
            <person name="Hahn M.W."/>
            <person name="Halligan D.L."/>
            <person name="Halpern A.L."/>
            <person name="Halter G.M."/>
            <person name="Han M.V."/>
            <person name="Heger A."/>
            <person name="Hillier L."/>
            <person name="Hinrichs A.S."/>
            <person name="Holmes I."/>
            <person name="Hoskins R.A."/>
            <person name="Hubisz M.J."/>
            <person name="Hultmark D."/>
            <person name="Huntley M.A."/>
            <person name="Jaffe D.B."/>
            <person name="Jagadeeshan S."/>
            <person name="Jeck W.R."/>
            <person name="Johnson J."/>
            <person name="Jones C.D."/>
            <person name="Jordan W.C."/>
            <person name="Karpen G.H."/>
            <person name="Kataoka E."/>
            <person name="Keightley P.D."/>
            <person name="Kheradpour P."/>
            <person name="Kirkness E.F."/>
            <person name="Koerich L.B."/>
            <person name="Kristiansen K."/>
            <person name="Kudrna D."/>
            <person name="Kulathinal R.J."/>
            <person name="Kumar S."/>
            <person name="Kwok R."/>
            <person name="Lander E."/>
            <person name="Langley C.H."/>
            <person name="Lapoint R."/>
            <person name="Lazzaro B.P."/>
            <person name="Lee S.J."/>
            <person name="Levesque L."/>
            <person name="Li R."/>
            <person name="Lin C.F."/>
            <person name="Lin M.F."/>
            <person name="Lindblad-Toh K."/>
            <person name="Llopart A."/>
            <person name="Long M."/>
            <person name="Low L."/>
            <person name="Lozovsky E."/>
            <person name="Lu J."/>
            <person name="Luo M."/>
            <person name="Machado C.A."/>
            <person name="Makalowski W."/>
            <person name="Marzo M."/>
            <person name="Matsuda M."/>
            <person name="Matzkin L."/>
            <person name="McAllister B."/>
            <person name="McBride C.S."/>
            <person name="McKernan B."/>
            <person name="McKernan K."/>
            <person name="Mendez-Lago M."/>
            <person name="Minx P."/>
            <person name="Mollenhauer M.U."/>
            <person name="Montooth K."/>
            <person name="Mount S.M."/>
            <person name="Mu X."/>
            <person name="Myers E."/>
            <person name="Negre B."/>
            <person name="Newfeld S."/>
            <person name="Nielsen R."/>
            <person name="Noor M.A."/>
            <person name="O'Grady P."/>
            <person name="Pachter L."/>
            <person name="Papaceit M."/>
            <person name="Parisi M.J."/>
            <person name="Parisi M."/>
            <person name="Parts L."/>
            <person name="Pedersen J.S."/>
            <person name="Pesole G."/>
            <person name="Phillippy A.M."/>
            <person name="Ponting C.P."/>
            <person name="Pop M."/>
            <person name="Porcelli D."/>
            <person name="Powell J.R."/>
            <person name="Prohaska S."/>
            <person name="Pruitt K."/>
            <person name="Puig M."/>
            <person name="Quesneville H."/>
            <person name="Ram K.R."/>
            <person name="Rand D."/>
            <person name="Rasmussen M.D."/>
            <person name="Reed L.K."/>
            <person name="Reenan R."/>
            <person name="Reily A."/>
            <person name="Remington K.A."/>
            <person name="Rieger T.T."/>
            <person name="Ritchie M.G."/>
            <person name="Robin C."/>
            <person name="Rogers Y.H."/>
            <person name="Rohde C."/>
            <person name="Rozas J."/>
            <person name="Rubenfield M.J."/>
            <person name="Ruiz A."/>
            <person name="Russo S."/>
            <person name="Salzberg S.L."/>
            <person name="Sanchez-Gracia A."/>
            <person name="Saranga D.J."/>
            <person name="Sato H."/>
            <person name="Schaeffer S.W."/>
            <person name="Schatz M.C."/>
            <person name="Schlenke T."/>
            <person name="Schwartz R."/>
            <person name="Segarra C."/>
            <person name="Singh R.S."/>
            <person name="Sirot L."/>
            <person name="Sirota M."/>
            <person name="Sisneros N.B."/>
            <person name="Smith C.D."/>
            <person name="Smith T.F."/>
            <person name="Spieth J."/>
            <person name="Stage D.E."/>
            <person name="Stark A."/>
            <person name="Stephan W."/>
            <person name="Strausberg R.L."/>
            <person name="Strempel S."/>
            <person name="Sturgill D."/>
            <person name="Sutton G."/>
            <person name="Sutton G.G."/>
            <person name="Tao W."/>
            <person name="Teichmann S."/>
            <person name="Tobari Y.N."/>
            <person name="Tomimura Y."/>
            <person name="Tsolas J.M."/>
            <person name="Valente V.L."/>
            <person name="Venter E."/>
            <person name="Venter J.C."/>
            <person name="Vicario S."/>
            <person name="Vieira F.G."/>
            <person name="Vilella A.J."/>
            <person name="Villasante A."/>
            <person name="Walenz B."/>
            <person name="Wang J."/>
            <person name="Wasserman M."/>
            <person name="Watts T."/>
            <person name="Wilson D."/>
            <person name="Wilson R.K."/>
            <person name="Wing R.A."/>
            <person name="Wolfner M.F."/>
            <person name="Wong A."/>
            <person name="Wong G.K."/>
            <person name="Wu C.I."/>
            <person name="Wu G."/>
            <person name="Yamamoto D."/>
            <person name="Yang H.P."/>
            <person name="Yang S.P."/>
            <person name="Yorke J.A."/>
            <person name="Yoshida K."/>
            <person name="Zdobnov E."/>
            <person name="Zhang P."/>
            <person name="Zhang Y."/>
            <person name="Zimin A.V."/>
            <person name="Baldwin J."/>
            <person name="Abdouelleil A."/>
            <person name="Abdulkadir J."/>
            <person name="Abebe A."/>
            <person name="Abera B."/>
            <person name="Abreu J."/>
            <person name="Acer S.C."/>
            <person name="Aftuck L."/>
            <person name="Alexander A."/>
            <person name="An P."/>
            <person name="Anderson E."/>
            <person name="Anderson S."/>
            <person name="Arachi H."/>
            <person name="Azer M."/>
            <person name="Bachantsang P."/>
            <person name="Barry A."/>
            <person name="Bayul T."/>
            <person name="Berlin A."/>
            <person name="Bessette D."/>
            <person name="Bloom T."/>
            <person name="Blye J."/>
            <person name="Boguslavskiy L."/>
            <person name="Bonnet C."/>
            <person name="Boukhgalter B."/>
            <person name="Bourzgui I."/>
            <person name="Brown A."/>
            <person name="Cahill P."/>
            <person name="Channer S."/>
            <person name="Cheshatsang Y."/>
            <person name="Chuda L."/>
            <person name="Citroen M."/>
            <person name="Collymore A."/>
            <person name="Cooke P."/>
            <person name="Costello M."/>
            <person name="D'Aco K."/>
            <person name="Daza R."/>
            <person name="De Haan G."/>
            <person name="DeGray S."/>
            <person name="DeMaso C."/>
            <person name="Dhargay N."/>
            <person name="Dooley K."/>
            <person name="Dooley E."/>
            <person name="Doricent M."/>
            <person name="Dorje P."/>
            <person name="Dorjee K."/>
            <person name="Dupes A."/>
            <person name="Elong R."/>
            <person name="Falk J."/>
            <person name="Farina A."/>
            <person name="Faro S."/>
            <person name="Ferguson D."/>
            <person name="Fisher S."/>
            <person name="Foley C.D."/>
            <person name="Franke A."/>
            <person name="Friedrich D."/>
            <person name="Gadbois L."/>
            <person name="Gearin G."/>
            <person name="Gearin C.R."/>
            <person name="Giannoukos G."/>
            <person name="Goode T."/>
            <person name="Graham J."/>
            <person name="Grandbois E."/>
            <person name="Grewal S."/>
            <person name="Gyaltsen K."/>
            <person name="Hafez N."/>
            <person name="Hagos B."/>
            <person name="Hall J."/>
            <person name="Henson C."/>
            <person name="Hollinger A."/>
            <person name="Honan T."/>
            <person name="Huard M.D."/>
            <person name="Hughes L."/>
            <person name="Hurhula B."/>
            <person name="Husby M.E."/>
            <person name="Kamat A."/>
            <person name="Kanga B."/>
            <person name="Kashin S."/>
            <person name="Khazanovich D."/>
            <person name="Kisner P."/>
            <person name="Lance K."/>
            <person name="Lara M."/>
            <person name="Lee W."/>
            <person name="Lennon N."/>
            <person name="Letendre F."/>
            <person name="LeVine R."/>
            <person name="Lipovsky A."/>
            <person name="Liu X."/>
            <person name="Liu J."/>
            <person name="Liu S."/>
            <person name="Lokyitsang T."/>
            <person name="Lokyitsang Y."/>
            <person name="Lubonja R."/>
            <person name="Lui A."/>
            <person name="MacDonald P."/>
            <person name="Magnisalis V."/>
            <person name="Maru K."/>
            <person name="Matthews C."/>
            <person name="McCusker W."/>
            <person name="McDonough S."/>
            <person name="Mehta T."/>
            <person name="Meldrim J."/>
            <person name="Meneus L."/>
            <person name="Mihai O."/>
            <person name="Mihalev A."/>
            <person name="Mihova T."/>
            <person name="Mittelman R."/>
            <person name="Mlenga V."/>
            <person name="Montmayeur A."/>
            <person name="Mulrain L."/>
            <person name="Navidi A."/>
            <person name="Naylor J."/>
            <person name="Negash T."/>
            <person name="Nguyen T."/>
            <person name="Nguyen N."/>
            <person name="Nicol R."/>
            <person name="Norbu C."/>
            <person name="Norbu N."/>
            <person name="Novod N."/>
            <person name="O'Neill B."/>
            <person name="Osman S."/>
            <person name="Markiewicz E."/>
            <person name="Oyono O.L."/>
            <person name="Patti C."/>
            <person name="Phunkhang P."/>
            <person name="Pierre F."/>
            <person name="Priest M."/>
            <person name="Raghuraman S."/>
            <person name="Rege F."/>
            <person name="Reyes R."/>
            <person name="Rise C."/>
            <person name="Rogov P."/>
            <person name="Ross K."/>
            <person name="Ryan E."/>
            <person name="Settipalli S."/>
            <person name="Shea T."/>
            <person name="Sherpa N."/>
            <person name="Shi L."/>
            <person name="Shih D."/>
            <person name="Sparrow T."/>
            <person name="Spaulding J."/>
            <person name="Stalker J."/>
            <person name="Stange-Thomann N."/>
            <person name="Stavropoulos S."/>
            <person name="Stone C."/>
            <person name="Strader C."/>
            <person name="Tesfaye S."/>
            <person name="Thomson T."/>
            <person name="Thoulutsang Y."/>
            <person name="Thoulutsang D."/>
            <person name="Topham K."/>
            <person name="Topping I."/>
            <person name="Tsamla T."/>
            <person name="Vassiliev H."/>
            <person name="Vo A."/>
            <person name="Wangchuk T."/>
            <person name="Wangdi T."/>
            <person name="Weiand M."/>
            <person name="Wilkinson J."/>
            <person name="Wilson A."/>
            <person name="Yadav S."/>
            <person name="Young G."/>
            <person name="Yu Q."/>
            <person name="Zembek L."/>
            <person name="Zhong D."/>
            <person name="Zimmer A."/>
            <person name="Zwirko Z."/>
            <person name="Jaffe D.B."/>
            <person name="Alvarez P."/>
            <person name="Brockman W."/>
            <person name="Butler J."/>
            <person name="Chin C."/>
            <person name="Gnerre S."/>
            <person name="Grabherr M."/>
            <person name="Kleber M."/>
            <person name="Mauceli E."/>
            <person name="MacCallum I."/>
        </authorList>
    </citation>
    <scope>NUCLEOTIDE SEQUENCE [LARGE SCALE GENOMIC DNA]</scope>
    <source>
        <strain evidence="2">Rob3c / Tucson 14021-0248.25</strain>
    </source>
</reference>
<dbReference type="AlphaFoldDB" id="B4I4M1"/>
<dbReference type="Proteomes" id="UP000001292">
    <property type="component" value="Unassembled WGS sequence"/>
</dbReference>
<accession>B4I4M1</accession>
<protein>
    <submittedName>
        <fullName evidence="1">GM10517</fullName>
    </submittedName>
</protein>
<dbReference type="EMBL" id="CH480821">
    <property type="protein sequence ID" value="EDW55164.1"/>
    <property type="molecule type" value="Genomic_DNA"/>
</dbReference>
<gene>
    <name evidence="1" type="primary">Dsec\GM10517</name>
    <name evidence="1" type="ORF">Dsec_GM10517</name>
</gene>
<evidence type="ECO:0000313" key="2">
    <source>
        <dbReference type="Proteomes" id="UP000001292"/>
    </source>
</evidence>
<proteinExistence type="predicted"/>
<dbReference type="HOGENOM" id="CLU_1679804_0_0_1"/>
<organism evidence="2">
    <name type="scientific">Drosophila sechellia</name>
    <name type="common">Fruit fly</name>
    <dbReference type="NCBI Taxonomy" id="7238"/>
    <lineage>
        <taxon>Eukaryota</taxon>
        <taxon>Metazoa</taxon>
        <taxon>Ecdysozoa</taxon>
        <taxon>Arthropoda</taxon>
        <taxon>Hexapoda</taxon>
        <taxon>Insecta</taxon>
        <taxon>Pterygota</taxon>
        <taxon>Neoptera</taxon>
        <taxon>Endopterygota</taxon>
        <taxon>Diptera</taxon>
        <taxon>Brachycera</taxon>
        <taxon>Muscomorpha</taxon>
        <taxon>Ephydroidea</taxon>
        <taxon>Drosophilidae</taxon>
        <taxon>Drosophila</taxon>
        <taxon>Sophophora</taxon>
    </lineage>
</organism>
<dbReference type="OMA" id="TWIYNRS"/>
<sequence>MRAKQQQGGTKGPASAGRMLAHLRLYILNWGSPRYGHGACELAAWKRIREDIKLIFKCERKSTKTPSEQRWQKCNHKIRGTWIYNRSANRELSFRWPLADNDNVLLSSAMIALDLELGLELALGLRLGGVKGLRMHCKDKLAALLVVGGIYELKVPPL</sequence>